<feature type="transmembrane region" description="Helical" evidence="2">
    <location>
        <begin position="6"/>
        <end position="26"/>
    </location>
</feature>
<dbReference type="Proteomes" id="UP000461670">
    <property type="component" value="Unassembled WGS sequence"/>
</dbReference>
<keyword evidence="2" id="KW-0812">Transmembrane</keyword>
<evidence type="ECO:0000313" key="4">
    <source>
        <dbReference type="Proteomes" id="UP000461670"/>
    </source>
</evidence>
<comment type="caution">
    <text evidence="3">The sequence shown here is derived from an EMBL/GenBank/DDBJ whole genome shotgun (WGS) entry which is preliminary data.</text>
</comment>
<evidence type="ECO:0000256" key="1">
    <source>
        <dbReference type="ARBA" id="ARBA00010894"/>
    </source>
</evidence>
<keyword evidence="2" id="KW-1133">Transmembrane helix</keyword>
<feature type="transmembrane region" description="Helical" evidence="2">
    <location>
        <begin position="107"/>
        <end position="128"/>
    </location>
</feature>
<dbReference type="AlphaFoldDB" id="A0A7V8FR25"/>
<dbReference type="EMBL" id="WNDQ01000009">
    <property type="protein sequence ID" value="KAF1022807.1"/>
    <property type="molecule type" value="Genomic_DNA"/>
</dbReference>
<dbReference type="PANTHER" id="PTHR33219:SF14">
    <property type="entry name" value="PROTEIN COFACTOR ASSEMBLY OF COMPLEX C SUBUNIT B CCB3, CHLOROPLASTIC-RELATED"/>
    <property type="match status" value="1"/>
</dbReference>
<protein>
    <recommendedName>
        <fullName evidence="5">YggT family protein</fullName>
    </recommendedName>
</protein>
<dbReference type="Pfam" id="PF02325">
    <property type="entry name" value="CCB3_YggT"/>
    <property type="match status" value="2"/>
</dbReference>
<sequence length="191" mass="20366">MLIQIISLLLNVAVGLVAGACLLRLYMQWTGTPFYNPIGHLVLALSNWLVLPMRRFIPAAGRLDSASLVAAAVLKLLQHLLLSALIVGLTGAATPLLATIVMALFDLAALALSLATAVLIAAVIASWLRIDPALAHVLHRLTAPILNPFRRWAPTPGGLDLSPLFAIVAIQVLSIVLRYLQDLVLRALVIG</sequence>
<feature type="transmembrane region" description="Helical" evidence="2">
    <location>
        <begin position="77"/>
        <end position="100"/>
    </location>
</feature>
<comment type="similarity">
    <text evidence="1">Belongs to the YggT family.</text>
</comment>
<feature type="transmembrane region" description="Helical" evidence="2">
    <location>
        <begin position="161"/>
        <end position="180"/>
    </location>
</feature>
<evidence type="ECO:0008006" key="5">
    <source>
        <dbReference type="Google" id="ProtNLM"/>
    </source>
</evidence>
<dbReference type="InterPro" id="IPR003425">
    <property type="entry name" value="CCB3/YggT"/>
</dbReference>
<evidence type="ECO:0000256" key="2">
    <source>
        <dbReference type="SAM" id="Phobius"/>
    </source>
</evidence>
<reference evidence="4" key="1">
    <citation type="journal article" date="2020" name="MBio">
        <title>Horizontal gene transfer to a defensive symbiont with a reduced genome amongst a multipartite beetle microbiome.</title>
        <authorList>
            <person name="Waterworth S.C."/>
            <person name="Florez L.V."/>
            <person name="Rees E.R."/>
            <person name="Hertweck C."/>
            <person name="Kaltenpoth M."/>
            <person name="Kwan J.C."/>
        </authorList>
    </citation>
    <scope>NUCLEOTIDE SEQUENCE [LARGE SCALE GENOMIC DNA]</scope>
</reference>
<accession>A0A7V8FR25</accession>
<organism evidence="3 4">
    <name type="scientific">Paracidovorax wautersii</name>
    <dbReference type="NCBI Taxonomy" id="1177982"/>
    <lineage>
        <taxon>Bacteria</taxon>
        <taxon>Pseudomonadati</taxon>
        <taxon>Pseudomonadota</taxon>
        <taxon>Betaproteobacteria</taxon>
        <taxon>Burkholderiales</taxon>
        <taxon>Comamonadaceae</taxon>
        <taxon>Paracidovorax</taxon>
    </lineage>
</organism>
<proteinExistence type="inferred from homology"/>
<name>A0A7V8FR25_9BURK</name>
<evidence type="ECO:0000313" key="3">
    <source>
        <dbReference type="EMBL" id="KAF1022807.1"/>
    </source>
</evidence>
<gene>
    <name evidence="3" type="ORF">GAK30_00964</name>
</gene>
<dbReference type="PANTHER" id="PTHR33219">
    <property type="entry name" value="YLMG HOMOLOG PROTEIN 2, CHLOROPLASTIC"/>
    <property type="match status" value="1"/>
</dbReference>
<dbReference type="GO" id="GO:0016020">
    <property type="term" value="C:membrane"/>
    <property type="evidence" value="ECO:0007669"/>
    <property type="project" value="InterPro"/>
</dbReference>
<keyword evidence="2" id="KW-0472">Membrane</keyword>